<feature type="domain" description="DUF6533" evidence="2">
    <location>
        <begin position="20"/>
        <end position="78"/>
    </location>
</feature>
<keyword evidence="1" id="KW-0812">Transmembrane</keyword>
<keyword evidence="1" id="KW-0472">Membrane</keyword>
<dbReference type="Proteomes" id="UP000217199">
    <property type="component" value="Unassembled WGS sequence"/>
</dbReference>
<dbReference type="AlphaFoldDB" id="A0A286UEQ6"/>
<comment type="caution">
    <text evidence="3">The sequence shown here is derived from an EMBL/GenBank/DDBJ whole genome shotgun (WGS) entry which is preliminary data.</text>
</comment>
<feature type="transmembrane region" description="Helical" evidence="1">
    <location>
        <begin position="135"/>
        <end position="158"/>
    </location>
</feature>
<keyword evidence="1" id="KW-1133">Transmembrane helix</keyword>
<feature type="transmembrane region" description="Helical" evidence="1">
    <location>
        <begin position="252"/>
        <end position="272"/>
    </location>
</feature>
<sequence length="322" mass="36480">MSPQLPNPTLTLDHLYALRYLTVSGVVVLIYDALLTLNEELNFIWVPILQKIKLDGMTKLRVHRPVLLYLLARYFMLIISMIYLNDLFPLRSLTDNWGTAVFVFSIDVLVEVLSCGVVLHRLFELWNFGPIVSKIVLVTFFASKVLLFAFAGSSIFLIKRNVHFFTVNENIRFCGVVDSSRLFLGVWITCVTFDVFAFSLLLLNALSRPRNESQRLLGILYKDGIIFFLTIFATVMRSLNLIISAVAPPSMITLGIVFSASMVSTVVSRSFLRLQAHVAHVRATSPFPDLDRNDTFGVKEGYYTMQCPGNTNKKLIDESYDI</sequence>
<evidence type="ECO:0000313" key="3">
    <source>
        <dbReference type="EMBL" id="PAV17999.1"/>
    </source>
</evidence>
<protein>
    <recommendedName>
        <fullName evidence="2">DUF6533 domain-containing protein</fullName>
    </recommendedName>
</protein>
<reference evidence="3 4" key="1">
    <citation type="journal article" date="2017" name="Mol. Ecol.">
        <title>Comparative and population genomic landscape of Phellinus noxius: A hypervariable fungus causing root rot in trees.</title>
        <authorList>
            <person name="Chung C.L."/>
            <person name="Lee T.J."/>
            <person name="Akiba M."/>
            <person name="Lee H.H."/>
            <person name="Kuo T.H."/>
            <person name="Liu D."/>
            <person name="Ke H.M."/>
            <person name="Yokoi T."/>
            <person name="Roa M.B."/>
            <person name="Lu M.J."/>
            <person name="Chang Y.Y."/>
            <person name="Ann P.J."/>
            <person name="Tsai J.N."/>
            <person name="Chen C.Y."/>
            <person name="Tzean S.S."/>
            <person name="Ota Y."/>
            <person name="Hattori T."/>
            <person name="Sahashi N."/>
            <person name="Liou R.F."/>
            <person name="Kikuchi T."/>
            <person name="Tsai I.J."/>
        </authorList>
    </citation>
    <scope>NUCLEOTIDE SEQUENCE [LARGE SCALE GENOMIC DNA]</scope>
    <source>
        <strain evidence="3 4">FFPRI411160</strain>
    </source>
</reference>
<proteinExistence type="predicted"/>
<dbReference type="InParanoid" id="A0A286UEQ6"/>
<dbReference type="EMBL" id="NBII01000006">
    <property type="protein sequence ID" value="PAV17999.1"/>
    <property type="molecule type" value="Genomic_DNA"/>
</dbReference>
<organism evidence="3 4">
    <name type="scientific">Pyrrhoderma noxium</name>
    <dbReference type="NCBI Taxonomy" id="2282107"/>
    <lineage>
        <taxon>Eukaryota</taxon>
        <taxon>Fungi</taxon>
        <taxon>Dikarya</taxon>
        <taxon>Basidiomycota</taxon>
        <taxon>Agaricomycotina</taxon>
        <taxon>Agaricomycetes</taxon>
        <taxon>Hymenochaetales</taxon>
        <taxon>Hymenochaetaceae</taxon>
        <taxon>Pyrrhoderma</taxon>
    </lineage>
</organism>
<feature type="transmembrane region" description="Helical" evidence="1">
    <location>
        <begin position="182"/>
        <end position="203"/>
    </location>
</feature>
<evidence type="ECO:0000256" key="1">
    <source>
        <dbReference type="SAM" id="Phobius"/>
    </source>
</evidence>
<dbReference type="OrthoDB" id="3251775at2759"/>
<accession>A0A286UEQ6</accession>
<dbReference type="InterPro" id="IPR045340">
    <property type="entry name" value="DUF6533"/>
</dbReference>
<evidence type="ECO:0000313" key="4">
    <source>
        <dbReference type="Proteomes" id="UP000217199"/>
    </source>
</evidence>
<keyword evidence="4" id="KW-1185">Reference proteome</keyword>
<gene>
    <name evidence="3" type="ORF">PNOK_0648500</name>
</gene>
<feature type="transmembrane region" description="Helical" evidence="1">
    <location>
        <begin position="97"/>
        <end position="123"/>
    </location>
</feature>
<evidence type="ECO:0000259" key="2">
    <source>
        <dbReference type="Pfam" id="PF20151"/>
    </source>
</evidence>
<name>A0A286UEQ6_9AGAM</name>
<dbReference type="Pfam" id="PF20151">
    <property type="entry name" value="DUF6533"/>
    <property type="match status" value="1"/>
</dbReference>
<feature type="transmembrane region" description="Helical" evidence="1">
    <location>
        <begin position="66"/>
        <end position="85"/>
    </location>
</feature>
<feature type="transmembrane region" description="Helical" evidence="1">
    <location>
        <begin position="20"/>
        <end position="45"/>
    </location>
</feature>
<feature type="transmembrane region" description="Helical" evidence="1">
    <location>
        <begin position="224"/>
        <end position="246"/>
    </location>
</feature>